<sequence>MKGEGVLLSRAAIVMYLEQINEELKKRGQHGEICLFGGAVMCLVFQSRDSTKDVDAIFAPTSELYAIIKNIANEHHLASDWLNNAVKGFLSSRHDVRLFRKMSHLDIFTASPEYMLAMKTLAARTYESKDVDDIRFLLKYLNIRTVDQALAVLERFYPQSRVLPKTTYLLEELLVHE</sequence>
<dbReference type="AlphaFoldDB" id="A0A4V3WE08"/>
<dbReference type="OrthoDB" id="155244at2"/>
<evidence type="ECO:0000259" key="1">
    <source>
        <dbReference type="Pfam" id="PF19502"/>
    </source>
</evidence>
<name>A0A4V3WE08_9BACL</name>
<reference evidence="2 3" key="1">
    <citation type="submission" date="2019-04" db="EMBL/GenBank/DDBJ databases">
        <title>Cohnella sp. nov. isolated from preserved vegetables.</title>
        <authorList>
            <person name="Lin S.-Y."/>
            <person name="Hung M.-H."/>
            <person name="Young C.-C."/>
        </authorList>
    </citation>
    <scope>NUCLEOTIDE SEQUENCE [LARGE SCALE GENOMIC DNA]</scope>
    <source>
        <strain evidence="2 3">CC-MHH1044</strain>
    </source>
</reference>
<feature type="domain" description="DUF6036" evidence="1">
    <location>
        <begin position="17"/>
        <end position="147"/>
    </location>
</feature>
<keyword evidence="3" id="KW-1185">Reference proteome</keyword>
<proteinExistence type="predicted"/>
<comment type="caution">
    <text evidence="2">The sequence shown here is derived from an EMBL/GenBank/DDBJ whole genome shotgun (WGS) entry which is preliminary data.</text>
</comment>
<gene>
    <name evidence="2" type="ORF">E6C55_25490</name>
</gene>
<dbReference type="InterPro" id="IPR045792">
    <property type="entry name" value="DUF6036"/>
</dbReference>
<organism evidence="2 3">
    <name type="scientific">Cohnella fermenti</name>
    <dbReference type="NCBI Taxonomy" id="2565925"/>
    <lineage>
        <taxon>Bacteria</taxon>
        <taxon>Bacillati</taxon>
        <taxon>Bacillota</taxon>
        <taxon>Bacilli</taxon>
        <taxon>Bacillales</taxon>
        <taxon>Paenibacillaceae</taxon>
        <taxon>Cohnella</taxon>
    </lineage>
</organism>
<protein>
    <recommendedName>
        <fullName evidence="1">DUF6036 domain-containing protein</fullName>
    </recommendedName>
</protein>
<accession>A0A4V3WE08</accession>
<evidence type="ECO:0000313" key="2">
    <source>
        <dbReference type="EMBL" id="THF74398.1"/>
    </source>
</evidence>
<dbReference type="EMBL" id="SSOB01000041">
    <property type="protein sequence ID" value="THF74398.1"/>
    <property type="molecule type" value="Genomic_DNA"/>
</dbReference>
<dbReference type="Proteomes" id="UP000310636">
    <property type="component" value="Unassembled WGS sequence"/>
</dbReference>
<evidence type="ECO:0000313" key="3">
    <source>
        <dbReference type="Proteomes" id="UP000310636"/>
    </source>
</evidence>
<dbReference type="Pfam" id="PF19502">
    <property type="entry name" value="DUF6036"/>
    <property type="match status" value="1"/>
</dbReference>